<sequence>MFRKILIAVDESSCSERAGRVGLAFAKKLNAQVVVTHVMKAPPTYWGLAAPSDTMKRHAQEILEPWALLGQQMQLDLRTEPMHDDDIAEGIVYLANRSHCDLIVMGTHGREGLGRMLLGSVAERVSRLAKMPVMLVRGDGQVEPSTGLFERILAPVDGSEAGRPALEMADQLAVQLGAELQILHVVPPLPAPVVGPYGSNMTAFNWEDTLRAMEEQGEAIVENAHKLAKAPRVKTALLKAQTRREADVIVDFARDSRADLIVMGTHGRTGLERLLLGSVAEGVAHHAPVPLLLVRPVPAASDEKQAEAEAAQA</sequence>
<dbReference type="EMBL" id="BJXL01000020">
    <property type="protein sequence ID" value="GEM82780.1"/>
    <property type="molecule type" value="Genomic_DNA"/>
</dbReference>
<dbReference type="Gene3D" id="3.40.50.620">
    <property type="entry name" value="HUPs"/>
    <property type="match status" value="2"/>
</dbReference>
<dbReference type="CDD" id="cd00293">
    <property type="entry name" value="USP-like"/>
    <property type="match status" value="2"/>
</dbReference>
<comment type="caution">
    <text evidence="3">The sequence shown here is derived from an EMBL/GenBank/DDBJ whole genome shotgun (WGS) entry which is preliminary data.</text>
</comment>
<dbReference type="InterPro" id="IPR014729">
    <property type="entry name" value="Rossmann-like_a/b/a_fold"/>
</dbReference>
<organism evidence="3 4">
    <name type="scientific">Meiothermus hypogaeus NBRC 106114</name>
    <dbReference type="NCBI Taxonomy" id="1227553"/>
    <lineage>
        <taxon>Bacteria</taxon>
        <taxon>Thermotogati</taxon>
        <taxon>Deinococcota</taxon>
        <taxon>Deinococci</taxon>
        <taxon>Thermales</taxon>
        <taxon>Thermaceae</taxon>
        <taxon>Meiothermus</taxon>
    </lineage>
</organism>
<dbReference type="Proteomes" id="UP000321197">
    <property type="component" value="Unassembled WGS sequence"/>
</dbReference>
<feature type="domain" description="UspA" evidence="2">
    <location>
        <begin position="1"/>
        <end position="137"/>
    </location>
</feature>
<evidence type="ECO:0000256" key="1">
    <source>
        <dbReference type="ARBA" id="ARBA00008791"/>
    </source>
</evidence>
<proteinExistence type="inferred from homology"/>
<dbReference type="AlphaFoldDB" id="A0A511QZG8"/>
<reference evidence="3 4" key="1">
    <citation type="submission" date="2019-07" db="EMBL/GenBank/DDBJ databases">
        <title>Whole genome shotgun sequence of Meiothermus hypogaeus NBRC 106114.</title>
        <authorList>
            <person name="Hosoyama A."/>
            <person name="Uohara A."/>
            <person name="Ohji S."/>
            <person name="Ichikawa N."/>
        </authorList>
    </citation>
    <scope>NUCLEOTIDE SEQUENCE [LARGE SCALE GENOMIC DNA]</scope>
    <source>
        <strain evidence="3 4">NBRC 106114</strain>
    </source>
</reference>
<dbReference type="GO" id="GO:0005524">
    <property type="term" value="F:ATP binding"/>
    <property type="evidence" value="ECO:0007669"/>
    <property type="project" value="UniProtKB-KW"/>
</dbReference>
<dbReference type="RefSeq" id="WP_170148313.1">
    <property type="nucleotide sequence ID" value="NZ_BJXL01000020.1"/>
</dbReference>
<comment type="similarity">
    <text evidence="1">Belongs to the universal stress protein A family.</text>
</comment>
<feature type="domain" description="UspA" evidence="2">
    <location>
        <begin position="149"/>
        <end position="295"/>
    </location>
</feature>
<accession>A0A511QZG8</accession>
<dbReference type="PANTHER" id="PTHR46268:SF6">
    <property type="entry name" value="UNIVERSAL STRESS PROTEIN UP12"/>
    <property type="match status" value="1"/>
</dbReference>
<dbReference type="PANTHER" id="PTHR46268">
    <property type="entry name" value="STRESS RESPONSE PROTEIN NHAX"/>
    <property type="match status" value="1"/>
</dbReference>
<evidence type="ECO:0000313" key="4">
    <source>
        <dbReference type="Proteomes" id="UP000321197"/>
    </source>
</evidence>
<dbReference type="SUPFAM" id="SSF52402">
    <property type="entry name" value="Adenine nucleotide alpha hydrolases-like"/>
    <property type="match status" value="2"/>
</dbReference>
<protein>
    <recommendedName>
        <fullName evidence="2">UspA domain-containing protein</fullName>
    </recommendedName>
</protein>
<gene>
    <name evidence="3" type="ORF">MHY01S_09460</name>
</gene>
<evidence type="ECO:0000313" key="3">
    <source>
        <dbReference type="EMBL" id="GEM82780.1"/>
    </source>
</evidence>
<evidence type="ECO:0000259" key="2">
    <source>
        <dbReference type="Pfam" id="PF00582"/>
    </source>
</evidence>
<name>A0A511QZG8_9DEIN</name>
<dbReference type="InterPro" id="IPR006016">
    <property type="entry name" value="UspA"/>
</dbReference>
<dbReference type="Pfam" id="PF00582">
    <property type="entry name" value="Usp"/>
    <property type="match status" value="2"/>
</dbReference>
<dbReference type="PRINTS" id="PR01438">
    <property type="entry name" value="UNVRSLSTRESS"/>
</dbReference>
<dbReference type="InterPro" id="IPR006015">
    <property type="entry name" value="Universal_stress_UspA"/>
</dbReference>